<evidence type="ECO:0000313" key="2">
    <source>
        <dbReference type="EMBL" id="KAF6052768.1"/>
    </source>
</evidence>
<gene>
    <name evidence="2" type="ORF">FOB60_003024</name>
</gene>
<feature type="compositionally biased region" description="Polar residues" evidence="1">
    <location>
        <begin position="381"/>
        <end position="396"/>
    </location>
</feature>
<feature type="compositionally biased region" description="Low complexity" evidence="1">
    <location>
        <begin position="65"/>
        <end position="78"/>
    </location>
</feature>
<feature type="compositionally biased region" description="Low complexity" evidence="1">
    <location>
        <begin position="275"/>
        <end position="284"/>
    </location>
</feature>
<feature type="compositionally biased region" description="Low complexity" evidence="1">
    <location>
        <begin position="430"/>
        <end position="450"/>
    </location>
</feature>
<dbReference type="OrthoDB" id="4025857at2759"/>
<feature type="region of interest" description="Disordered" evidence="1">
    <location>
        <begin position="371"/>
        <end position="396"/>
    </location>
</feature>
<feature type="compositionally biased region" description="Low complexity" evidence="1">
    <location>
        <begin position="1"/>
        <end position="23"/>
    </location>
</feature>
<feature type="compositionally biased region" description="Polar residues" evidence="1">
    <location>
        <begin position="44"/>
        <end position="63"/>
    </location>
</feature>
<sequence>MPSQLNKPKPLSLSSSPARPTSLYVTPPLELSDDEEGEDYHNVEQLSSRASTPLSSVKSTDTFKQQEQQQQSQILQQQITTKLPSLTISTPPVTPKEDDLGFFKPPPKRSPSGTNLQLDGDRTTSEPSSPSSSTSKRILTSPARFMKRLSQRLRSGSELDLAKRPATNAANTSVTPLSPISNKFEPRSVSFEKCPTTPGEEEEEEENQSVNLKSTNSVRVRISRPQTLHSPLTTPSRNETKICNVSESGSPQPPQGSELFKSISMESPLAQLSHSSLTSSVNTSDATKVNLQQSPSTDLGEQVELPRIDDDFSGFFDSTFASNDSMISIDNAYNFADKHMSIGGESDIFRTPPQYRGSKTSDSRALDEILPSTLKRERPSSCVQTTSPIQSRISQASCSPVEPSPFLRLNIFLEDSQSTPPLATINATAPGSRGSGSPVEPSPSSTSSSASDHHDFIAIKLRKDKLQDINELVNVIMFKIMSKKPNIRANDIYLSIFFKDSHLKPILLREPRRKKRCQSSSKEMSIDDGGLLLDYVQLKRKLYIRAQF</sequence>
<feature type="compositionally biased region" description="Polar residues" evidence="1">
    <location>
        <begin position="285"/>
        <end position="299"/>
    </location>
</feature>
<feature type="compositionally biased region" description="Low complexity" evidence="1">
    <location>
        <begin position="125"/>
        <end position="135"/>
    </location>
</feature>
<dbReference type="AlphaFoldDB" id="A0A8X7TBS0"/>
<feature type="compositionally biased region" description="Polar residues" evidence="1">
    <location>
        <begin position="208"/>
        <end position="245"/>
    </location>
</feature>
<evidence type="ECO:0000256" key="1">
    <source>
        <dbReference type="SAM" id="MobiDB-lite"/>
    </source>
</evidence>
<protein>
    <submittedName>
        <fullName evidence="2">Uncharacterized protein</fullName>
    </submittedName>
</protein>
<dbReference type="EMBL" id="JABWAB010000004">
    <property type="protein sequence ID" value="KAF6052768.1"/>
    <property type="molecule type" value="Genomic_DNA"/>
</dbReference>
<feature type="region of interest" description="Disordered" evidence="1">
    <location>
        <begin position="275"/>
        <end position="299"/>
    </location>
</feature>
<organism evidence="2 3">
    <name type="scientific">Candida parapsilosis</name>
    <name type="common">Yeast</name>
    <dbReference type="NCBI Taxonomy" id="5480"/>
    <lineage>
        <taxon>Eukaryota</taxon>
        <taxon>Fungi</taxon>
        <taxon>Dikarya</taxon>
        <taxon>Ascomycota</taxon>
        <taxon>Saccharomycotina</taxon>
        <taxon>Pichiomycetes</taxon>
        <taxon>Debaryomycetaceae</taxon>
        <taxon>Candida/Lodderomyces clade</taxon>
        <taxon>Candida</taxon>
    </lineage>
</organism>
<feature type="compositionally biased region" description="Polar residues" evidence="1">
    <location>
        <begin position="79"/>
        <end position="91"/>
    </location>
</feature>
<proteinExistence type="predicted"/>
<feature type="region of interest" description="Disordered" evidence="1">
    <location>
        <begin position="422"/>
        <end position="451"/>
    </location>
</feature>
<feature type="region of interest" description="Disordered" evidence="1">
    <location>
        <begin position="1"/>
        <end position="259"/>
    </location>
</feature>
<comment type="caution">
    <text evidence="2">The sequence shown here is derived from an EMBL/GenBank/DDBJ whole genome shotgun (WGS) entry which is preliminary data.</text>
</comment>
<accession>A0A8X7TBS0</accession>
<feature type="compositionally biased region" description="Polar residues" evidence="1">
    <location>
        <begin position="168"/>
        <end position="181"/>
    </location>
</feature>
<name>A0A8X7TBS0_CANPA</name>
<feature type="compositionally biased region" description="Low complexity" evidence="1">
    <location>
        <begin position="246"/>
        <end position="258"/>
    </location>
</feature>
<reference evidence="2" key="1">
    <citation type="submission" date="2020-03" db="EMBL/GenBank/DDBJ databases">
        <title>FDA dAtabase for Regulatory Grade micrObial Sequences (FDA-ARGOS): Supporting development and validation of Infectious Disease Dx tests.</title>
        <authorList>
            <person name="Campos J."/>
            <person name="Goldberg B."/>
            <person name="Tallon L."/>
            <person name="Sadzewicz L."/>
            <person name="Vavikolanu K."/>
            <person name="Mehta A."/>
            <person name="Aluvathingal J."/>
            <person name="Nadendla S."/>
            <person name="Nandy P."/>
            <person name="Geyer C."/>
            <person name="Yan Y."/>
            <person name="Sichtig H."/>
        </authorList>
    </citation>
    <scope>NUCLEOTIDE SEQUENCE [LARGE SCALE GENOMIC DNA]</scope>
    <source>
        <strain evidence="2">FDAARGOS_652</strain>
    </source>
</reference>
<dbReference type="Proteomes" id="UP000590412">
    <property type="component" value="Unassembled WGS sequence"/>
</dbReference>
<evidence type="ECO:0000313" key="3">
    <source>
        <dbReference type="Proteomes" id="UP000590412"/>
    </source>
</evidence>